<dbReference type="EMBL" id="BMWD01000010">
    <property type="protein sequence ID" value="GGX63182.1"/>
    <property type="molecule type" value="Genomic_DNA"/>
</dbReference>
<keyword evidence="1" id="KW-1133">Transmembrane helix</keyword>
<organism evidence="2 3">
    <name type="scientific">Streptomyces fructofermentans</name>
    <dbReference type="NCBI Taxonomy" id="152141"/>
    <lineage>
        <taxon>Bacteria</taxon>
        <taxon>Bacillati</taxon>
        <taxon>Actinomycetota</taxon>
        <taxon>Actinomycetes</taxon>
        <taxon>Kitasatosporales</taxon>
        <taxon>Streptomycetaceae</taxon>
        <taxon>Streptomyces</taxon>
    </lineage>
</organism>
<dbReference type="AlphaFoldDB" id="A0A918KGZ6"/>
<reference evidence="2" key="1">
    <citation type="journal article" date="2014" name="Int. J. Syst. Evol. Microbiol.">
        <title>Complete genome sequence of Corynebacterium casei LMG S-19264T (=DSM 44701T), isolated from a smear-ripened cheese.</title>
        <authorList>
            <consortium name="US DOE Joint Genome Institute (JGI-PGF)"/>
            <person name="Walter F."/>
            <person name="Albersmeier A."/>
            <person name="Kalinowski J."/>
            <person name="Ruckert C."/>
        </authorList>
    </citation>
    <scope>NUCLEOTIDE SEQUENCE</scope>
    <source>
        <strain evidence="2">JCM 4956</strain>
    </source>
</reference>
<proteinExistence type="predicted"/>
<reference evidence="2" key="2">
    <citation type="submission" date="2020-09" db="EMBL/GenBank/DDBJ databases">
        <authorList>
            <person name="Sun Q."/>
            <person name="Ohkuma M."/>
        </authorList>
    </citation>
    <scope>NUCLEOTIDE SEQUENCE</scope>
    <source>
        <strain evidence="2">JCM 4956</strain>
    </source>
</reference>
<evidence type="ECO:0008006" key="4">
    <source>
        <dbReference type="Google" id="ProtNLM"/>
    </source>
</evidence>
<accession>A0A918KGZ6</accession>
<dbReference type="Proteomes" id="UP000645555">
    <property type="component" value="Unassembled WGS sequence"/>
</dbReference>
<evidence type="ECO:0000313" key="2">
    <source>
        <dbReference type="EMBL" id="GGX63182.1"/>
    </source>
</evidence>
<comment type="caution">
    <text evidence="2">The sequence shown here is derived from an EMBL/GenBank/DDBJ whole genome shotgun (WGS) entry which is preliminary data.</text>
</comment>
<evidence type="ECO:0000256" key="1">
    <source>
        <dbReference type="SAM" id="Phobius"/>
    </source>
</evidence>
<name>A0A918KGZ6_9ACTN</name>
<sequence length="196" mass="21117">MVRYGWTFKSALLVLFSGAATALMVHLGLSSLTRVACAVFFGACAVVLCAVSFSRRTALRVDGEGVTLGGHALFRYGSTLLFVPWSDIEALVRWEQVIRPGGMKVPGDFMLRVKQPYLGIKRRPELPPMPSAATPMGFANSAAVMATARHVPGHYAHTSRAVSGWRLDADKLTAALARFAPGVELKDLRGGALSDW</sequence>
<feature type="transmembrane region" description="Helical" evidence="1">
    <location>
        <begin position="32"/>
        <end position="53"/>
    </location>
</feature>
<protein>
    <recommendedName>
        <fullName evidence="4">PH domain-containing protein</fullName>
    </recommendedName>
</protein>
<keyword evidence="1" id="KW-0472">Membrane</keyword>
<evidence type="ECO:0000313" key="3">
    <source>
        <dbReference type="Proteomes" id="UP000645555"/>
    </source>
</evidence>
<keyword evidence="3" id="KW-1185">Reference proteome</keyword>
<keyword evidence="1" id="KW-0812">Transmembrane</keyword>
<gene>
    <name evidence="2" type="ORF">GCM10010515_33560</name>
</gene>